<evidence type="ECO:0000313" key="3">
    <source>
        <dbReference type="Proteomes" id="UP001596113"/>
    </source>
</evidence>
<dbReference type="Proteomes" id="UP001596113">
    <property type="component" value="Unassembled WGS sequence"/>
</dbReference>
<name>A0ABW0HTT6_9BACL</name>
<evidence type="ECO:0000256" key="1">
    <source>
        <dbReference type="SAM" id="Phobius"/>
    </source>
</evidence>
<protein>
    <submittedName>
        <fullName evidence="2">Uncharacterized protein</fullName>
    </submittedName>
</protein>
<comment type="caution">
    <text evidence="2">The sequence shown here is derived from an EMBL/GenBank/DDBJ whole genome shotgun (WGS) entry which is preliminary data.</text>
</comment>
<keyword evidence="1" id="KW-1133">Transmembrane helix</keyword>
<dbReference type="RefSeq" id="WP_378133534.1">
    <property type="nucleotide sequence ID" value="NZ_JBHSMI010000025.1"/>
</dbReference>
<sequence length="177" mass="19276">MPALPFKSWSLFVVAGVVTVLSLSVLPTTEQVLDQRRQAVAVFQHGGGRWLTDDNLVDAMATLPLRGRLSKVVWDHSILTVDLTADSADGVWADLAQLVSFACGDTRNVKQLLVRFFASKSSGRTLMMAAETRKSDWSLEALADPLLPAKLADPDGNNNIRLSVTPSGKRWLANFAN</sequence>
<feature type="transmembrane region" description="Helical" evidence="1">
    <location>
        <begin position="6"/>
        <end position="26"/>
    </location>
</feature>
<keyword evidence="1" id="KW-0472">Membrane</keyword>
<keyword evidence="1" id="KW-0812">Transmembrane</keyword>
<organism evidence="2 3">
    <name type="scientific">Cohnella soli</name>
    <dbReference type="NCBI Taxonomy" id="425005"/>
    <lineage>
        <taxon>Bacteria</taxon>
        <taxon>Bacillati</taxon>
        <taxon>Bacillota</taxon>
        <taxon>Bacilli</taxon>
        <taxon>Bacillales</taxon>
        <taxon>Paenibacillaceae</taxon>
        <taxon>Cohnella</taxon>
    </lineage>
</organism>
<accession>A0ABW0HTT6</accession>
<reference evidence="3" key="1">
    <citation type="journal article" date="2019" name="Int. J. Syst. Evol. Microbiol.">
        <title>The Global Catalogue of Microorganisms (GCM) 10K type strain sequencing project: providing services to taxonomists for standard genome sequencing and annotation.</title>
        <authorList>
            <consortium name="The Broad Institute Genomics Platform"/>
            <consortium name="The Broad Institute Genome Sequencing Center for Infectious Disease"/>
            <person name="Wu L."/>
            <person name="Ma J."/>
        </authorList>
    </citation>
    <scope>NUCLEOTIDE SEQUENCE [LARGE SCALE GENOMIC DNA]</scope>
    <source>
        <strain evidence="3">CGMCC 1.18575</strain>
    </source>
</reference>
<proteinExistence type="predicted"/>
<evidence type="ECO:0000313" key="2">
    <source>
        <dbReference type="EMBL" id="MFC5403818.1"/>
    </source>
</evidence>
<dbReference type="EMBL" id="JBHSMI010000025">
    <property type="protein sequence ID" value="MFC5403818.1"/>
    <property type="molecule type" value="Genomic_DNA"/>
</dbReference>
<keyword evidence="3" id="KW-1185">Reference proteome</keyword>
<gene>
    <name evidence="2" type="ORF">ACFPOF_13820</name>
</gene>